<evidence type="ECO:0000256" key="1">
    <source>
        <dbReference type="ARBA" id="ARBA00005495"/>
    </source>
</evidence>
<feature type="domain" description="CENP-V/GFA" evidence="4">
    <location>
        <begin position="20"/>
        <end position="131"/>
    </location>
</feature>
<dbReference type="InterPro" id="IPR011057">
    <property type="entry name" value="Mss4-like_sf"/>
</dbReference>
<dbReference type="InterPro" id="IPR052355">
    <property type="entry name" value="CENP-V-like"/>
</dbReference>
<name>A0ABU3N655_9SPHN</name>
<evidence type="ECO:0000256" key="3">
    <source>
        <dbReference type="ARBA" id="ARBA00022833"/>
    </source>
</evidence>
<dbReference type="PANTHER" id="PTHR28620">
    <property type="entry name" value="CENTROMERE PROTEIN V"/>
    <property type="match status" value="1"/>
</dbReference>
<protein>
    <submittedName>
        <fullName evidence="5">GFA family protein</fullName>
    </submittedName>
</protein>
<accession>A0ABU3N655</accession>
<keyword evidence="3" id="KW-0862">Zinc</keyword>
<dbReference type="PANTHER" id="PTHR28620:SF1">
    <property type="entry name" value="CENP-V_GFA DOMAIN-CONTAINING PROTEIN"/>
    <property type="match status" value="1"/>
</dbReference>
<dbReference type="Gene3D" id="2.170.150.70">
    <property type="match status" value="1"/>
</dbReference>
<sequence length="162" mass="18183">MAPADRISIPRFASTEGGMIEGSCHCGGVRFRVDWQIQELTTCDCSLCEMRGALMTKVPESALEILSGEDLLTLYQWNTHRARHYFCSRCGIYVFHRKRAAPDHFGVNVRCLHDFDRASVPVRATEGANMTVEVPDPCDHWPGPRAQSSARVQGETPFQSRI</sequence>
<dbReference type="PROSITE" id="PS51891">
    <property type="entry name" value="CENP_V_GFA"/>
    <property type="match status" value="1"/>
</dbReference>
<organism evidence="5">
    <name type="scientific">Sphingomonas psychrotolerans</name>
    <dbReference type="NCBI Taxonomy" id="1327635"/>
    <lineage>
        <taxon>Bacteria</taxon>
        <taxon>Pseudomonadati</taxon>
        <taxon>Pseudomonadota</taxon>
        <taxon>Alphaproteobacteria</taxon>
        <taxon>Sphingomonadales</taxon>
        <taxon>Sphingomonadaceae</taxon>
        <taxon>Sphingomonas</taxon>
    </lineage>
</organism>
<dbReference type="Pfam" id="PF04828">
    <property type="entry name" value="GFA"/>
    <property type="match status" value="1"/>
</dbReference>
<comment type="caution">
    <text evidence="5">The sequence shown here is derived from an EMBL/GenBank/DDBJ whole genome shotgun (WGS) entry which is preliminary data.</text>
</comment>
<evidence type="ECO:0000259" key="4">
    <source>
        <dbReference type="PROSITE" id="PS51891"/>
    </source>
</evidence>
<dbReference type="EMBL" id="JALMLT010000003">
    <property type="protein sequence ID" value="MDT8759982.1"/>
    <property type="molecule type" value="Genomic_DNA"/>
</dbReference>
<keyword evidence="2" id="KW-0479">Metal-binding</keyword>
<evidence type="ECO:0000256" key="2">
    <source>
        <dbReference type="ARBA" id="ARBA00022723"/>
    </source>
</evidence>
<proteinExistence type="inferred from homology"/>
<comment type="similarity">
    <text evidence="1">Belongs to the Gfa family.</text>
</comment>
<gene>
    <name evidence="5" type="ORF">MZO42_14870</name>
</gene>
<evidence type="ECO:0000313" key="5">
    <source>
        <dbReference type="EMBL" id="MDT8759982.1"/>
    </source>
</evidence>
<dbReference type="SUPFAM" id="SSF51316">
    <property type="entry name" value="Mss4-like"/>
    <property type="match status" value="1"/>
</dbReference>
<dbReference type="InterPro" id="IPR006913">
    <property type="entry name" value="CENP-V/GFA"/>
</dbReference>
<reference evidence="5" key="1">
    <citation type="submission" date="2022-04" db="EMBL/GenBank/DDBJ databases">
        <title>Tomato heritable bacteria conferring resistance against bacterial wilt.</title>
        <authorList>
            <person name="Yin J."/>
        </authorList>
    </citation>
    <scope>NUCLEOTIDE SEQUENCE</scope>
    <source>
        <strain evidence="5">Cra20</strain>
    </source>
</reference>